<evidence type="ECO:0000256" key="2">
    <source>
        <dbReference type="ARBA" id="ARBA00022448"/>
    </source>
</evidence>
<dbReference type="InterPro" id="IPR003663">
    <property type="entry name" value="Sugar/inositol_transpt"/>
</dbReference>
<dbReference type="InterPro" id="IPR020846">
    <property type="entry name" value="MFS_dom"/>
</dbReference>
<keyword evidence="4 6" id="KW-1133">Transmembrane helix</keyword>
<dbReference type="InterPro" id="IPR005828">
    <property type="entry name" value="MFS_sugar_transport-like"/>
</dbReference>
<dbReference type="EnsemblProtists" id="EOD37552">
    <property type="protein sequence ID" value="EOD37552"/>
    <property type="gene ID" value="EMIHUDRAFT_454885"/>
</dbReference>
<dbReference type="InterPro" id="IPR036259">
    <property type="entry name" value="MFS_trans_sf"/>
</dbReference>
<dbReference type="GO" id="GO:0015149">
    <property type="term" value="F:hexose transmembrane transporter activity"/>
    <property type="evidence" value="ECO:0007669"/>
    <property type="project" value="TreeGrafter"/>
</dbReference>
<dbReference type="PANTHER" id="PTHR23503">
    <property type="entry name" value="SOLUTE CARRIER FAMILY 2"/>
    <property type="match status" value="1"/>
</dbReference>
<feature type="transmembrane region" description="Helical" evidence="6">
    <location>
        <begin position="459"/>
        <end position="479"/>
    </location>
</feature>
<keyword evidence="9" id="KW-1185">Reference proteome</keyword>
<feature type="transmembrane region" description="Helical" evidence="6">
    <location>
        <begin position="311"/>
        <end position="329"/>
    </location>
</feature>
<dbReference type="AlphaFoldDB" id="A0A0D3KP67"/>
<accession>A0A0D3KP67</accession>
<dbReference type="InterPro" id="IPR045263">
    <property type="entry name" value="GLUT"/>
</dbReference>
<feature type="transmembrane region" description="Helical" evidence="6">
    <location>
        <begin position="399"/>
        <end position="421"/>
    </location>
</feature>
<dbReference type="STRING" id="2903.R1DR52"/>
<proteinExistence type="predicted"/>
<evidence type="ECO:0000313" key="9">
    <source>
        <dbReference type="Proteomes" id="UP000013827"/>
    </source>
</evidence>
<keyword evidence="3 6" id="KW-0812">Transmembrane</keyword>
<organism evidence="8 9">
    <name type="scientific">Emiliania huxleyi (strain CCMP1516)</name>
    <dbReference type="NCBI Taxonomy" id="280463"/>
    <lineage>
        <taxon>Eukaryota</taxon>
        <taxon>Haptista</taxon>
        <taxon>Haptophyta</taxon>
        <taxon>Prymnesiophyceae</taxon>
        <taxon>Isochrysidales</taxon>
        <taxon>Noelaerhabdaceae</taxon>
        <taxon>Emiliania</taxon>
    </lineage>
</organism>
<dbReference type="eggNOG" id="KOG0569">
    <property type="taxonomic scope" value="Eukaryota"/>
</dbReference>
<dbReference type="RefSeq" id="XP_005789981.1">
    <property type="nucleotide sequence ID" value="XM_005789924.1"/>
</dbReference>
<feature type="transmembrane region" description="Helical" evidence="6">
    <location>
        <begin position="367"/>
        <end position="387"/>
    </location>
</feature>
<keyword evidence="5 6" id="KW-0472">Membrane</keyword>
<feature type="transmembrane region" description="Helical" evidence="6">
    <location>
        <begin position="335"/>
        <end position="355"/>
    </location>
</feature>
<evidence type="ECO:0000313" key="8">
    <source>
        <dbReference type="EnsemblProtists" id="EOD37552"/>
    </source>
</evidence>
<sequence length="517" mass="54111">MKSVSSHPVLTTPFIEVEERPKLVRRRTTTDCLFTELTHSPLHDLAPVATLGLTTRVTHSNSVAVSLDQLGLAFEPQRDSTLILVQGGYTAALVKAAGTAVLCALMYGFHLGNMNPAAPAMRADLGIEAGVENDNAWAFCVSIFCLGALLGCSLVPMVADSIGRRKTILLISTVYLLGSALEAASGVVPRPASPLERSSIGLCLLLAGRAVCGVASGSSTVVVPMRDLAAALARRAGHMLPAHLLHRRAIRAQAILRPRRAPPEAILAALRGEPLSSLAVVQAELDLMQMAAGGDGGGLRSLLSDSVARRGLFICVTCHVFNYSTIFLTSNGVDAATVVIISVLMNVGNVAITVVSVRLMDLSGRRSLMLVSCVGMALSTVALTSSLSCPGHGWTAPLAIASVVGFVMSFGVGLGPVPWLLPAELFAPDRCALGASVSAGSNWMANFVVGQAFMPLSNALKSACFLPFAVVVCGFAVFVTRTVPETKGKSLDQILFELSAHTPQGRPTVLRKPGGRF</sequence>
<comment type="subcellular location">
    <subcellularLocation>
        <location evidence="1">Membrane</location>
        <topology evidence="1">Multi-pass membrane protein</topology>
    </subcellularLocation>
</comment>
<dbReference type="HOGENOM" id="CLU_019163_0_0_1"/>
<dbReference type="PaxDb" id="2903-EOD37552"/>
<feature type="transmembrane region" description="Helical" evidence="6">
    <location>
        <begin position="88"/>
        <end position="109"/>
    </location>
</feature>
<dbReference type="KEGG" id="ehx:EMIHUDRAFT_454885"/>
<reference evidence="8" key="2">
    <citation type="submission" date="2024-10" db="UniProtKB">
        <authorList>
            <consortium name="EnsemblProtists"/>
        </authorList>
    </citation>
    <scope>IDENTIFICATION</scope>
</reference>
<dbReference type="PRINTS" id="PR00171">
    <property type="entry name" value="SUGRTRNSPORT"/>
</dbReference>
<name>A0A0D3KP67_EMIH1</name>
<protein>
    <recommendedName>
        <fullName evidence="7">Major facilitator superfamily (MFS) profile domain-containing protein</fullName>
    </recommendedName>
</protein>
<feature type="transmembrane region" description="Helical" evidence="6">
    <location>
        <begin position="433"/>
        <end position="453"/>
    </location>
</feature>
<dbReference type="GO" id="GO:0016020">
    <property type="term" value="C:membrane"/>
    <property type="evidence" value="ECO:0007669"/>
    <property type="project" value="UniProtKB-SubCell"/>
</dbReference>
<dbReference type="Proteomes" id="UP000013827">
    <property type="component" value="Unassembled WGS sequence"/>
</dbReference>
<dbReference type="Pfam" id="PF00083">
    <property type="entry name" value="Sugar_tr"/>
    <property type="match status" value="2"/>
</dbReference>
<evidence type="ECO:0000256" key="3">
    <source>
        <dbReference type="ARBA" id="ARBA00022692"/>
    </source>
</evidence>
<dbReference type="GeneID" id="17282822"/>
<dbReference type="PANTHER" id="PTHR23503:SF8">
    <property type="entry name" value="FACILITATED GLUCOSE TRANSPORTER PROTEIN 1"/>
    <property type="match status" value="1"/>
</dbReference>
<dbReference type="PROSITE" id="PS50850">
    <property type="entry name" value="MFS"/>
    <property type="match status" value="1"/>
</dbReference>
<evidence type="ECO:0000259" key="7">
    <source>
        <dbReference type="PROSITE" id="PS50850"/>
    </source>
</evidence>
<dbReference type="SUPFAM" id="SSF103473">
    <property type="entry name" value="MFS general substrate transporter"/>
    <property type="match status" value="1"/>
</dbReference>
<dbReference type="OMA" id="CVCQYIV"/>
<dbReference type="Gene3D" id="1.20.1250.20">
    <property type="entry name" value="MFS general substrate transporter like domains"/>
    <property type="match status" value="2"/>
</dbReference>
<feature type="transmembrane region" description="Helical" evidence="6">
    <location>
        <begin position="136"/>
        <end position="155"/>
    </location>
</feature>
<evidence type="ECO:0000256" key="1">
    <source>
        <dbReference type="ARBA" id="ARBA00004141"/>
    </source>
</evidence>
<evidence type="ECO:0000256" key="6">
    <source>
        <dbReference type="SAM" id="Phobius"/>
    </source>
</evidence>
<evidence type="ECO:0000256" key="4">
    <source>
        <dbReference type="ARBA" id="ARBA00022989"/>
    </source>
</evidence>
<feature type="domain" description="Major facilitator superfamily (MFS) profile" evidence="7">
    <location>
        <begin position="96"/>
        <end position="487"/>
    </location>
</feature>
<keyword evidence="2" id="KW-0813">Transport</keyword>
<evidence type="ECO:0000256" key="5">
    <source>
        <dbReference type="ARBA" id="ARBA00023136"/>
    </source>
</evidence>
<reference evidence="9" key="1">
    <citation type="journal article" date="2013" name="Nature">
        <title>Pan genome of the phytoplankton Emiliania underpins its global distribution.</title>
        <authorList>
            <person name="Read B.A."/>
            <person name="Kegel J."/>
            <person name="Klute M.J."/>
            <person name="Kuo A."/>
            <person name="Lefebvre S.C."/>
            <person name="Maumus F."/>
            <person name="Mayer C."/>
            <person name="Miller J."/>
            <person name="Monier A."/>
            <person name="Salamov A."/>
            <person name="Young J."/>
            <person name="Aguilar M."/>
            <person name="Claverie J.M."/>
            <person name="Frickenhaus S."/>
            <person name="Gonzalez K."/>
            <person name="Herman E.K."/>
            <person name="Lin Y.C."/>
            <person name="Napier J."/>
            <person name="Ogata H."/>
            <person name="Sarno A.F."/>
            <person name="Shmutz J."/>
            <person name="Schroeder D."/>
            <person name="de Vargas C."/>
            <person name="Verret F."/>
            <person name="von Dassow P."/>
            <person name="Valentin K."/>
            <person name="Van de Peer Y."/>
            <person name="Wheeler G."/>
            <person name="Dacks J.B."/>
            <person name="Delwiche C.F."/>
            <person name="Dyhrman S.T."/>
            <person name="Glockner G."/>
            <person name="John U."/>
            <person name="Richards T."/>
            <person name="Worden A.Z."/>
            <person name="Zhang X."/>
            <person name="Grigoriev I.V."/>
            <person name="Allen A.E."/>
            <person name="Bidle K."/>
            <person name="Borodovsky M."/>
            <person name="Bowler C."/>
            <person name="Brownlee C."/>
            <person name="Cock J.M."/>
            <person name="Elias M."/>
            <person name="Gladyshev V.N."/>
            <person name="Groth M."/>
            <person name="Guda C."/>
            <person name="Hadaegh A."/>
            <person name="Iglesias-Rodriguez M.D."/>
            <person name="Jenkins J."/>
            <person name="Jones B.M."/>
            <person name="Lawson T."/>
            <person name="Leese F."/>
            <person name="Lindquist E."/>
            <person name="Lobanov A."/>
            <person name="Lomsadze A."/>
            <person name="Malik S.B."/>
            <person name="Marsh M.E."/>
            <person name="Mackinder L."/>
            <person name="Mock T."/>
            <person name="Mueller-Roeber B."/>
            <person name="Pagarete A."/>
            <person name="Parker M."/>
            <person name="Probert I."/>
            <person name="Quesneville H."/>
            <person name="Raines C."/>
            <person name="Rensing S.A."/>
            <person name="Riano-Pachon D.M."/>
            <person name="Richier S."/>
            <person name="Rokitta S."/>
            <person name="Shiraiwa Y."/>
            <person name="Soanes D.M."/>
            <person name="van der Giezen M."/>
            <person name="Wahlund T.M."/>
            <person name="Williams B."/>
            <person name="Wilson W."/>
            <person name="Wolfe G."/>
            <person name="Wurch L.L."/>
        </authorList>
    </citation>
    <scope>NUCLEOTIDE SEQUENCE</scope>
</reference>